<dbReference type="RefSeq" id="WP_146909931.1">
    <property type="nucleotide sequence ID" value="NZ_BJUS01000039.1"/>
</dbReference>
<gene>
    <name evidence="2" type="primary">O</name>
    <name evidence="2" type="ORF">HHA04nite_27930</name>
</gene>
<accession>A0ABQ0U6V3</accession>
<name>A0ABQ0U6V3_9GAMM</name>
<keyword evidence="3" id="KW-1185">Reference proteome</keyword>
<dbReference type="Proteomes" id="UP000321121">
    <property type="component" value="Unassembled WGS sequence"/>
</dbReference>
<organism evidence="2 3">
    <name type="scientific">Halomonas halophila</name>
    <dbReference type="NCBI Taxonomy" id="29573"/>
    <lineage>
        <taxon>Bacteria</taxon>
        <taxon>Pseudomonadati</taxon>
        <taxon>Pseudomonadota</taxon>
        <taxon>Gammaproteobacteria</taxon>
        <taxon>Oceanospirillales</taxon>
        <taxon>Halomonadaceae</taxon>
        <taxon>Halomonas</taxon>
    </lineage>
</organism>
<reference evidence="2 3" key="1">
    <citation type="submission" date="2019-07" db="EMBL/GenBank/DDBJ databases">
        <title>Whole genome shotgun sequence of Halomonas halophila NBRC 102604.</title>
        <authorList>
            <person name="Hosoyama A."/>
            <person name="Uohara A."/>
            <person name="Ohji S."/>
            <person name="Ichikawa N."/>
        </authorList>
    </citation>
    <scope>NUCLEOTIDE SEQUENCE [LARGE SCALE GENOMIC DNA]</scope>
    <source>
        <strain evidence="2 3">NBRC 102604</strain>
    </source>
</reference>
<evidence type="ECO:0000313" key="2">
    <source>
        <dbReference type="EMBL" id="GEK74249.1"/>
    </source>
</evidence>
<dbReference type="InterPro" id="IPR009228">
    <property type="entry name" value="Capsid_scaffold_GpO"/>
</dbReference>
<comment type="caution">
    <text evidence="2">The sequence shown here is derived from an EMBL/GenBank/DDBJ whole genome shotgun (WGS) entry which is preliminary data.</text>
</comment>
<dbReference type="EMBL" id="BJUS01000039">
    <property type="protein sequence ID" value="GEK74249.1"/>
    <property type="molecule type" value="Genomic_DNA"/>
</dbReference>
<dbReference type="Pfam" id="PF05929">
    <property type="entry name" value="Phage_GPO"/>
    <property type="match status" value="1"/>
</dbReference>
<evidence type="ECO:0000256" key="1">
    <source>
        <dbReference type="SAM" id="MobiDB-lite"/>
    </source>
</evidence>
<protein>
    <submittedName>
        <fullName evidence="2">Phage capsid scaffolding protein</fullName>
    </submittedName>
</protein>
<proteinExistence type="predicted"/>
<evidence type="ECO:0000313" key="3">
    <source>
        <dbReference type="Proteomes" id="UP000321121"/>
    </source>
</evidence>
<feature type="region of interest" description="Disordered" evidence="1">
    <location>
        <begin position="241"/>
        <end position="272"/>
    </location>
</feature>
<sequence>MAKFRVATEGATTDGREIKREWIEQMAANYDPAKYGARVWMEHMRGVFHDGPFAALGDVTAVEAQEVEDGKLALFADIDPTDRLKEMNQQRQKVYTSIEVNPAFSDTGEAYLEGLAVTDSPASLGTEMLKFSRSAGDNSPLAARKQHPDNLFTEAVEIELDFTETPPADNGPSLMERVTALFKKHDAKTAKGFAAFSKDLEQTLELFVQKHADLVTELEKRPSAESFNELKSAHEATKTKLDELYAQLDRTPDTPDRTPALGGNGGAELTDC</sequence>